<sequence length="190" mass="22432">MEFFREFSQNFHPLSEAALNKIFAILSIKKFPKNYELVSLGQRPINVYILKEGIIRSYNVDSKGKEHTKTLYTPVITSGNLGALIKNEPSELIYECLTDCEVLECNYQDFYNLSLQYHEISIFHYKILQNIYIREESKILELQMLDATQRYKKLQENYPNIDNLINQYHIASYLNITPVQLSRIRANFIY</sequence>
<dbReference type="InterPro" id="IPR018490">
    <property type="entry name" value="cNMP-bd_dom_sf"/>
</dbReference>
<dbReference type="CDD" id="cd00038">
    <property type="entry name" value="CAP_ED"/>
    <property type="match status" value="1"/>
</dbReference>
<gene>
    <name evidence="3" type="ORF">CSC81_14510</name>
    <name evidence="2" type="ORF">Q8W23_04950</name>
</gene>
<dbReference type="SUPFAM" id="SSF51206">
    <property type="entry name" value="cAMP-binding domain-like"/>
    <property type="match status" value="1"/>
</dbReference>
<evidence type="ECO:0000313" key="3">
    <source>
        <dbReference type="EMBL" id="PHN96559.1"/>
    </source>
</evidence>
<dbReference type="Proteomes" id="UP001242342">
    <property type="component" value="Unassembled WGS sequence"/>
</dbReference>
<evidence type="ECO:0000313" key="2">
    <source>
        <dbReference type="EMBL" id="MDP2540819.1"/>
    </source>
</evidence>
<dbReference type="EMBL" id="JAUYVU010000003">
    <property type="protein sequence ID" value="MDP2540819.1"/>
    <property type="molecule type" value="Genomic_DNA"/>
</dbReference>
<organism evidence="3 4">
    <name type="scientific">Tenacibaculum discolor</name>
    <dbReference type="NCBI Taxonomy" id="361581"/>
    <lineage>
        <taxon>Bacteria</taxon>
        <taxon>Pseudomonadati</taxon>
        <taxon>Bacteroidota</taxon>
        <taxon>Flavobacteriia</taxon>
        <taxon>Flavobacteriales</taxon>
        <taxon>Flavobacteriaceae</taxon>
        <taxon>Tenacibaculum</taxon>
    </lineage>
</organism>
<dbReference type="Proteomes" id="UP000222163">
    <property type="component" value="Unassembled WGS sequence"/>
</dbReference>
<dbReference type="RefSeq" id="WP_099216456.1">
    <property type="nucleotide sequence ID" value="NZ_JAUYVU010000003.1"/>
</dbReference>
<feature type="domain" description="Cyclic nucleotide-binding" evidence="1">
    <location>
        <begin position="10"/>
        <end position="113"/>
    </location>
</feature>
<name>A0A2G1BRT4_9FLAO</name>
<dbReference type="AlphaFoldDB" id="A0A2G1BRT4"/>
<protein>
    <submittedName>
        <fullName evidence="2">Crp/Fnr family transcriptional regulator</fullName>
    </submittedName>
</protein>
<dbReference type="Gene3D" id="2.60.120.10">
    <property type="entry name" value="Jelly Rolls"/>
    <property type="match status" value="1"/>
</dbReference>
<reference evidence="3" key="2">
    <citation type="submission" date="2017-10" db="EMBL/GenBank/DDBJ databases">
        <authorList>
            <person name="Enke T.N."/>
            <person name="Cordero O.X."/>
        </authorList>
    </citation>
    <scope>NUCLEOTIDE SEQUENCE</scope>
    <source>
        <strain evidence="3">4G03</strain>
    </source>
</reference>
<dbReference type="EMBL" id="PDUU01000016">
    <property type="protein sequence ID" value="PHN96559.1"/>
    <property type="molecule type" value="Genomic_DNA"/>
</dbReference>
<reference evidence="2 5" key="3">
    <citation type="submission" date="2023-07" db="EMBL/GenBank/DDBJ databases">
        <title>Genome content predicts the carbon catabolic preferences of heterotrophic bacteria.</title>
        <authorList>
            <person name="Gralka M."/>
        </authorList>
    </citation>
    <scope>NUCLEOTIDE SEQUENCE [LARGE SCALE GENOMIC DNA]</scope>
    <source>
        <strain evidence="2 5">4G03</strain>
    </source>
</reference>
<evidence type="ECO:0000259" key="1">
    <source>
        <dbReference type="PROSITE" id="PS50042"/>
    </source>
</evidence>
<dbReference type="Pfam" id="PF00027">
    <property type="entry name" value="cNMP_binding"/>
    <property type="match status" value="1"/>
</dbReference>
<dbReference type="InterPro" id="IPR014710">
    <property type="entry name" value="RmlC-like_jellyroll"/>
</dbReference>
<comment type="caution">
    <text evidence="3">The sequence shown here is derived from an EMBL/GenBank/DDBJ whole genome shotgun (WGS) entry which is preliminary data.</text>
</comment>
<dbReference type="PROSITE" id="PS50042">
    <property type="entry name" value="CNMP_BINDING_3"/>
    <property type="match status" value="1"/>
</dbReference>
<reference evidence="3 4" key="1">
    <citation type="journal article" date="2016" name="Nat. Commun.">
        <title>Microbial interactions lead to rapid micro-scale successions on model marine particles.</title>
        <authorList>
            <person name="Datta M.S."/>
            <person name="Sliwerska E."/>
            <person name="Gore J."/>
            <person name="Polz M.F."/>
            <person name="Cordero O.X."/>
        </authorList>
    </citation>
    <scope>NUCLEOTIDE SEQUENCE [LARGE SCALE GENOMIC DNA]</scope>
    <source>
        <strain evidence="3 4">4G03</strain>
    </source>
</reference>
<evidence type="ECO:0000313" key="4">
    <source>
        <dbReference type="Proteomes" id="UP000222163"/>
    </source>
</evidence>
<evidence type="ECO:0000313" key="5">
    <source>
        <dbReference type="Proteomes" id="UP001242342"/>
    </source>
</evidence>
<keyword evidence="5" id="KW-1185">Reference proteome</keyword>
<accession>A0A2G1BRT4</accession>
<accession>A0A497YW71</accession>
<dbReference type="InterPro" id="IPR000595">
    <property type="entry name" value="cNMP-bd_dom"/>
</dbReference>
<proteinExistence type="predicted"/>